<name>A0A1D1VQY4_RAMVA</name>
<dbReference type="OrthoDB" id="308861at2759"/>
<sequence>MDRDRSPEKSPKKGAVLKSRPFRLLHQLISITHIDFNAKRIVAYTELQIKLLSPDTRNIRLNCKQCKIFGVTIDDEIDAEFSLVDPTLDICQGEKKKKNLDFFSNQNATLSKLTSADRGEGELTITLPTRPRSPSLTSLHNSVTTRSHSGDIVKLGVEFVVENPQAGLYFVLPASEDDKKKGPSAKKSLAERGCYLFSGGPENSSRLWFPCVDSYAESCPWNIEITVDKDLTAVSCGQLLSTALTPDDTHKVFSYELTIPTCASHIAIAVGPFEVFTDPNMNEMVHYCLPRLLPSMKHATSYVHQVFEFCEEYLSDRYPYSIYRQVFVDQTFVDLASYATLSIINCKYLSPKHIIDTHILSRSIMARGVCQQFFTCYLRPGSWDDTWIAYGISSYLHGLWYRKYFGNNEHRYQIYQQMSQVTTFERQQRPIVLVSPKEAFYVNQNFHFQPLFPQTCSEEYNNMRALKAHLVVRMLEDRIGQQALAQVFNKMLTLAASFAASKEYEAWSGLLLTTEDFLKGINTVTVKDIQPFFQKWVNSGGHARFKARFGYNRKKNTVELGLEQEVSTKNCIPYAGPFPLSVQELDGATKHIVLVEENTTKYDVVCHSKTRRHKKKRTPIWTGEEMDIDLNDADPDCPVLWIKLDPDLTVIRTITFDQPDYQLLFLVRHERDIVAQLAGIEALDALPTAVTKTVLNAVFENEKQFYRVRLAAAEALVSLTNKLTQSGTPWSSPPPLYPFYKRLFFVRLPNLVTAGVPVTSNIIQRNDFRDLVKYFIQREVPVIMARLRNSKGECPTEIITLLLDMWKYNENRKNFYSDSYYRAALIEAVGETFTESAGTLSMSDDPKIQFEQLSNLTKLSMENVFRALNHEKKLPSHQYVITIACLNVFRKMHRLGILPVEWCVRLYKEYTHPILYRDVRIAAFGHLADHLHTTAKVVPDHGLMDFLLTAAQTDFDSSVRHGVLRHLIEKPPFTIENAKPEDCALSSVDLVERLWNWMNSAEPYDSRIRCDLVDLYYRLYGRKRPAPVPMPMLGMTLNLKDGKATLSDAVKEECQPTSSPAQAKTMEEPFSGEPVPLNHINNGNEVLADGFSGFDESRDGSSFVPSTSRGHKRSSEHEVSTNLAGNAKSPSIKEERADGEEHEPSHHKKKKKHKHKHKHHKKHKSHDRDDERPEVL</sequence>
<dbReference type="GO" id="GO:0000976">
    <property type="term" value="F:transcription cis-regulatory region binding"/>
    <property type="evidence" value="ECO:0007669"/>
    <property type="project" value="TreeGrafter"/>
</dbReference>
<dbReference type="STRING" id="947166.A0A1D1VQY4"/>
<dbReference type="Proteomes" id="UP000186922">
    <property type="component" value="Unassembled WGS sequence"/>
</dbReference>
<keyword evidence="4" id="KW-0805">Transcription regulation</keyword>
<evidence type="ECO:0000256" key="5">
    <source>
        <dbReference type="ARBA" id="ARBA00023163"/>
    </source>
</evidence>
<proteinExistence type="inferred from homology"/>
<dbReference type="EMBL" id="BDGG01000008">
    <property type="protein sequence ID" value="GAV02603.1"/>
    <property type="molecule type" value="Genomic_DNA"/>
</dbReference>
<organism evidence="10 11">
    <name type="scientific">Ramazzottius varieornatus</name>
    <name type="common">Water bear</name>
    <name type="synonym">Tardigrade</name>
    <dbReference type="NCBI Taxonomy" id="947166"/>
    <lineage>
        <taxon>Eukaryota</taxon>
        <taxon>Metazoa</taxon>
        <taxon>Ecdysozoa</taxon>
        <taxon>Tardigrada</taxon>
        <taxon>Eutardigrada</taxon>
        <taxon>Parachela</taxon>
        <taxon>Hypsibioidea</taxon>
        <taxon>Ramazzottiidae</taxon>
        <taxon>Ramazzottius</taxon>
    </lineage>
</organism>
<dbReference type="InterPro" id="IPR057991">
    <property type="entry name" value="TPR_TAF2_C"/>
</dbReference>
<evidence type="ECO:0000313" key="11">
    <source>
        <dbReference type="Proteomes" id="UP000186922"/>
    </source>
</evidence>
<comment type="similarity">
    <text evidence="2">Belongs to the TAF2 family.</text>
</comment>
<dbReference type="Gene3D" id="1.10.390.10">
    <property type="entry name" value="Neutral Protease Domain 2"/>
    <property type="match status" value="1"/>
</dbReference>
<dbReference type="PANTHER" id="PTHR15137:SF9">
    <property type="entry name" value="TRANSCRIPTION INITIATION FACTOR TFIID SUBUNIT 2"/>
    <property type="match status" value="1"/>
</dbReference>
<evidence type="ECO:0000259" key="8">
    <source>
        <dbReference type="Pfam" id="PF25316"/>
    </source>
</evidence>
<dbReference type="InterPro" id="IPR057345">
    <property type="entry name" value="Ig-like_TAF2"/>
</dbReference>
<keyword evidence="11" id="KW-1185">Reference proteome</keyword>
<dbReference type="CDD" id="cd09839">
    <property type="entry name" value="M1_like_TAF2"/>
    <property type="match status" value="1"/>
</dbReference>
<dbReference type="SUPFAM" id="SSF55486">
    <property type="entry name" value="Metalloproteases ('zincins'), catalytic domain"/>
    <property type="match status" value="1"/>
</dbReference>
<evidence type="ECO:0000259" key="9">
    <source>
        <dbReference type="Pfam" id="PF25577"/>
    </source>
</evidence>
<dbReference type="SUPFAM" id="SSF63737">
    <property type="entry name" value="Leukotriene A4 hydrolase N-terminal domain"/>
    <property type="match status" value="1"/>
</dbReference>
<evidence type="ECO:0000256" key="7">
    <source>
        <dbReference type="SAM" id="MobiDB-lite"/>
    </source>
</evidence>
<dbReference type="InterPro" id="IPR027268">
    <property type="entry name" value="Peptidase_M4/M1_CTD_sf"/>
</dbReference>
<dbReference type="GO" id="GO:0006367">
    <property type="term" value="P:transcription initiation at RNA polymerase II promoter"/>
    <property type="evidence" value="ECO:0007669"/>
    <property type="project" value="TreeGrafter"/>
</dbReference>
<dbReference type="Gene3D" id="2.60.40.1730">
    <property type="entry name" value="tricorn interacting facor f3 domain"/>
    <property type="match status" value="1"/>
</dbReference>
<keyword evidence="6" id="KW-0539">Nucleus</keyword>
<protein>
    <recommendedName>
        <fullName evidence="3">Transcription initiation factor TFIID subunit 2</fullName>
    </recommendedName>
</protein>
<dbReference type="AlphaFoldDB" id="A0A1D1VQY4"/>
<feature type="compositionally biased region" description="Basic residues" evidence="7">
    <location>
        <begin position="1145"/>
        <end position="1165"/>
    </location>
</feature>
<evidence type="ECO:0000313" key="10">
    <source>
        <dbReference type="EMBL" id="GAV02603.1"/>
    </source>
</evidence>
<keyword evidence="5" id="KW-0804">Transcription</keyword>
<evidence type="ECO:0000256" key="1">
    <source>
        <dbReference type="ARBA" id="ARBA00004123"/>
    </source>
</evidence>
<dbReference type="GO" id="GO:0016251">
    <property type="term" value="F:RNA polymerase II general transcription initiation factor activity"/>
    <property type="evidence" value="ECO:0007669"/>
    <property type="project" value="TreeGrafter"/>
</dbReference>
<feature type="compositionally biased region" description="Basic and acidic residues" evidence="7">
    <location>
        <begin position="1166"/>
        <end position="1176"/>
    </location>
</feature>
<dbReference type="GO" id="GO:0005669">
    <property type="term" value="C:transcription factor TFIID complex"/>
    <property type="evidence" value="ECO:0007669"/>
    <property type="project" value="InterPro"/>
</dbReference>
<comment type="caution">
    <text evidence="10">The sequence shown here is derived from an EMBL/GenBank/DDBJ whole genome shotgun (WGS) entry which is preliminary data.</text>
</comment>
<dbReference type="GO" id="GO:0003682">
    <property type="term" value="F:chromatin binding"/>
    <property type="evidence" value="ECO:0007669"/>
    <property type="project" value="TreeGrafter"/>
</dbReference>
<dbReference type="Pfam" id="PF25577">
    <property type="entry name" value="TPR_TAF2_C"/>
    <property type="match status" value="1"/>
</dbReference>
<evidence type="ECO:0000256" key="6">
    <source>
        <dbReference type="ARBA" id="ARBA00023242"/>
    </source>
</evidence>
<accession>A0A1D1VQY4</accession>
<evidence type="ECO:0000256" key="3">
    <source>
        <dbReference type="ARBA" id="ARBA00017363"/>
    </source>
</evidence>
<dbReference type="InterPro" id="IPR037813">
    <property type="entry name" value="TAF2"/>
</dbReference>
<dbReference type="PANTHER" id="PTHR15137">
    <property type="entry name" value="TRANSCRIPTION INITIATION FACTOR TFIID"/>
    <property type="match status" value="1"/>
</dbReference>
<feature type="region of interest" description="Disordered" evidence="7">
    <location>
        <begin position="1049"/>
        <end position="1176"/>
    </location>
</feature>
<evidence type="ECO:0000256" key="2">
    <source>
        <dbReference type="ARBA" id="ARBA00010937"/>
    </source>
</evidence>
<reference evidence="10 11" key="1">
    <citation type="journal article" date="2016" name="Nat. Commun.">
        <title>Extremotolerant tardigrade genome and improved radiotolerance of human cultured cells by tardigrade-unique protein.</title>
        <authorList>
            <person name="Hashimoto T."/>
            <person name="Horikawa D.D."/>
            <person name="Saito Y."/>
            <person name="Kuwahara H."/>
            <person name="Kozuka-Hata H."/>
            <person name="Shin-I T."/>
            <person name="Minakuchi Y."/>
            <person name="Ohishi K."/>
            <person name="Motoyama A."/>
            <person name="Aizu T."/>
            <person name="Enomoto A."/>
            <person name="Kondo K."/>
            <person name="Tanaka S."/>
            <person name="Hara Y."/>
            <person name="Koshikawa S."/>
            <person name="Sagara H."/>
            <person name="Miura T."/>
            <person name="Yokobori S."/>
            <person name="Miyagawa K."/>
            <person name="Suzuki Y."/>
            <person name="Kubo T."/>
            <person name="Oyama M."/>
            <person name="Kohara Y."/>
            <person name="Fujiyama A."/>
            <person name="Arakawa K."/>
            <person name="Katayama T."/>
            <person name="Toyoda A."/>
            <person name="Kunieda T."/>
        </authorList>
    </citation>
    <scope>NUCLEOTIDE SEQUENCE [LARGE SCALE GENOMIC DNA]</scope>
    <source>
        <strain evidence="10 11">YOKOZUNA-1</strain>
    </source>
</reference>
<comment type="subcellular location">
    <subcellularLocation>
        <location evidence="1">Nucleus</location>
    </subcellularLocation>
</comment>
<gene>
    <name evidence="10" type="primary">RvY_13145-1</name>
    <name evidence="10" type="synonym">RvY_13145.1</name>
    <name evidence="10" type="ORF">RvY_13145</name>
</gene>
<dbReference type="Pfam" id="PF25316">
    <property type="entry name" value="TAF2_3rd"/>
    <property type="match status" value="1"/>
</dbReference>
<feature type="domain" description="Transcription initiation factor TFIID subunit 2 Ig-like" evidence="8">
    <location>
        <begin position="541"/>
        <end position="659"/>
    </location>
</feature>
<evidence type="ECO:0000256" key="4">
    <source>
        <dbReference type="ARBA" id="ARBA00023015"/>
    </source>
</evidence>
<dbReference type="InterPro" id="IPR042097">
    <property type="entry name" value="Aminopeptidase_N-like_N_sf"/>
</dbReference>
<feature type="domain" description="Transcription initiation factor TFIID subunit 2 TPR repeats" evidence="9">
    <location>
        <begin position="660"/>
        <end position="1045"/>
    </location>
</feature>